<sequence>MKRIFALLFAMVLFVNLASAQQDPQATKILNAMSAKYKAMKAFKATFTQTMESNSSKAKETVEGNILVSGPKYRLGVSGQEIISDGKLMWTYLKDVNEVTITESDPEAEVMSPSKIFDMYKKGYKYAYTGPEKGADGITYDVIEMAPVDRNNPVFKVRLYINQKDKTLKTWKMFRNNGIRYTYTIKNFQPNPTLAADTFSFNKAKYKGVSVVDLR</sequence>
<dbReference type="PANTHER" id="PTHR35869">
    <property type="entry name" value="OUTER-MEMBRANE LIPOPROTEIN CARRIER PROTEIN"/>
    <property type="match status" value="1"/>
</dbReference>
<feature type="chain" id="PRO_5025599867" evidence="2">
    <location>
        <begin position="21"/>
        <end position="215"/>
    </location>
</feature>
<dbReference type="Gene3D" id="2.50.20.10">
    <property type="entry name" value="Lipoprotein localisation LolA/LolB/LppX"/>
    <property type="match status" value="1"/>
</dbReference>
<keyword evidence="3" id="KW-0449">Lipoprotein</keyword>
<protein>
    <submittedName>
        <fullName evidence="3">Outer membrane lipoprotein carrier protein LolA</fullName>
    </submittedName>
</protein>
<dbReference type="PANTHER" id="PTHR35869:SF1">
    <property type="entry name" value="OUTER-MEMBRANE LIPOPROTEIN CARRIER PROTEIN"/>
    <property type="match status" value="1"/>
</dbReference>
<evidence type="ECO:0000256" key="2">
    <source>
        <dbReference type="SAM" id="SignalP"/>
    </source>
</evidence>
<comment type="caution">
    <text evidence="3">The sequence shown here is derived from an EMBL/GenBank/DDBJ whole genome shotgun (WGS) entry which is preliminary data.</text>
</comment>
<feature type="signal peptide" evidence="2">
    <location>
        <begin position="1"/>
        <end position="20"/>
    </location>
</feature>
<dbReference type="RefSeq" id="WP_162347676.1">
    <property type="nucleotide sequence ID" value="NZ_JAAEAA010000032.1"/>
</dbReference>
<evidence type="ECO:0000313" key="4">
    <source>
        <dbReference type="Proteomes" id="UP000478546"/>
    </source>
</evidence>
<organism evidence="3 4">
    <name type="scientific">Pontibacter fetidus</name>
    <dbReference type="NCBI Taxonomy" id="2700082"/>
    <lineage>
        <taxon>Bacteria</taxon>
        <taxon>Pseudomonadati</taxon>
        <taxon>Bacteroidota</taxon>
        <taxon>Cytophagia</taxon>
        <taxon>Cytophagales</taxon>
        <taxon>Hymenobacteraceae</taxon>
        <taxon>Pontibacter</taxon>
    </lineage>
</organism>
<dbReference type="Pfam" id="PF03548">
    <property type="entry name" value="LolA"/>
    <property type="match status" value="1"/>
</dbReference>
<proteinExistence type="predicted"/>
<dbReference type="Proteomes" id="UP000478546">
    <property type="component" value="Unassembled WGS sequence"/>
</dbReference>
<keyword evidence="1 2" id="KW-0732">Signal</keyword>
<dbReference type="InterPro" id="IPR004564">
    <property type="entry name" value="OM_lipoprot_carrier_LolA-like"/>
</dbReference>
<evidence type="ECO:0000256" key="1">
    <source>
        <dbReference type="ARBA" id="ARBA00022729"/>
    </source>
</evidence>
<gene>
    <name evidence="3" type="ORF">GWO68_16950</name>
</gene>
<name>A0A6B2H8Z6_9BACT</name>
<evidence type="ECO:0000313" key="3">
    <source>
        <dbReference type="EMBL" id="NDK57616.1"/>
    </source>
</evidence>
<accession>A0A6B2H8Z6</accession>
<reference evidence="3 4" key="1">
    <citation type="submission" date="2020-01" db="EMBL/GenBank/DDBJ databases">
        <authorList>
            <person name="Kim M.K."/>
        </authorList>
    </citation>
    <scope>NUCLEOTIDE SEQUENCE [LARGE SCALE GENOMIC DNA]</scope>
    <source>
        <strain evidence="3 4">BT213</strain>
    </source>
</reference>
<dbReference type="CDD" id="cd16325">
    <property type="entry name" value="LolA"/>
    <property type="match status" value="1"/>
</dbReference>
<dbReference type="SUPFAM" id="SSF89392">
    <property type="entry name" value="Prokaryotic lipoproteins and lipoprotein localization factors"/>
    <property type="match status" value="1"/>
</dbReference>
<dbReference type="InterPro" id="IPR029046">
    <property type="entry name" value="LolA/LolB/LppX"/>
</dbReference>
<keyword evidence="4" id="KW-1185">Reference proteome</keyword>
<dbReference type="AlphaFoldDB" id="A0A6B2H8Z6"/>
<dbReference type="EMBL" id="JAAEAA010000032">
    <property type="protein sequence ID" value="NDK57616.1"/>
    <property type="molecule type" value="Genomic_DNA"/>
</dbReference>